<dbReference type="Proteomes" id="UP000274694">
    <property type="component" value="Unassembled WGS sequence"/>
</dbReference>
<organism evidence="2 3">
    <name type="scientific">Micromonospora chalcea</name>
    <dbReference type="NCBI Taxonomy" id="1874"/>
    <lineage>
        <taxon>Bacteria</taxon>
        <taxon>Bacillati</taxon>
        <taxon>Actinomycetota</taxon>
        <taxon>Actinomycetes</taxon>
        <taxon>Micromonosporales</taxon>
        <taxon>Micromonosporaceae</taxon>
        <taxon>Micromonospora</taxon>
    </lineage>
</organism>
<reference evidence="2 3" key="1">
    <citation type="submission" date="2018-05" db="EMBL/GenBank/DDBJ databases">
        <title>Micromonospora from Atacama Desert.</title>
        <authorList>
            <person name="Carro L."/>
            <person name="Goodfellow M."/>
            <person name="Klenk H.-P."/>
        </authorList>
    </citation>
    <scope>NUCLEOTIDE SEQUENCE [LARGE SCALE GENOMIC DNA]</scope>
    <source>
        <strain evidence="2 3">LB41</strain>
    </source>
</reference>
<evidence type="ECO:0008006" key="4">
    <source>
        <dbReference type="Google" id="ProtNLM"/>
    </source>
</evidence>
<feature type="compositionally biased region" description="Low complexity" evidence="1">
    <location>
        <begin position="26"/>
        <end position="36"/>
    </location>
</feature>
<accession>A0ABX9Y8C7</accession>
<name>A0ABX9Y8C7_MICCH</name>
<evidence type="ECO:0000313" key="2">
    <source>
        <dbReference type="EMBL" id="RQW93831.1"/>
    </source>
</evidence>
<evidence type="ECO:0000256" key="1">
    <source>
        <dbReference type="SAM" id="MobiDB-lite"/>
    </source>
</evidence>
<proteinExistence type="predicted"/>
<comment type="caution">
    <text evidence="2">The sequence shown here is derived from an EMBL/GenBank/DDBJ whole genome shotgun (WGS) entry which is preliminary data.</text>
</comment>
<dbReference type="EMBL" id="QGTA01000160">
    <property type="protein sequence ID" value="RQW93831.1"/>
    <property type="molecule type" value="Genomic_DNA"/>
</dbReference>
<feature type="region of interest" description="Disordered" evidence="1">
    <location>
        <begin position="19"/>
        <end position="45"/>
    </location>
</feature>
<keyword evidence="3" id="KW-1185">Reference proteome</keyword>
<protein>
    <recommendedName>
        <fullName evidence="4">DUF3558 domain-containing protein</fullName>
    </recommendedName>
</protein>
<sequence>MLAFAVLMMAGGCARAAETVERESAPRSTSPSPSAAMRVVQPETLTGIPESASRRLREQAQQNTDNLKQFLDGEATSEVGSVYALRDSSVTYLLSAVSGKVTDPKASLDKSFADLPKLAGVKPSRPGPMGGEARCGSGETEGVPVTVCMWADNDTIGMVAVLGMPGVSPSLFVRVRSQVQRAVA</sequence>
<feature type="region of interest" description="Disordered" evidence="1">
    <location>
        <begin position="119"/>
        <end position="138"/>
    </location>
</feature>
<gene>
    <name evidence="2" type="ORF">DLJ60_10780</name>
</gene>
<evidence type="ECO:0000313" key="3">
    <source>
        <dbReference type="Proteomes" id="UP000274694"/>
    </source>
</evidence>